<protein>
    <submittedName>
        <fullName evidence="4">BTB/POZ domain-containing protein</fullName>
    </submittedName>
</protein>
<gene>
    <name evidence="2" type="ORF">NBR_LOCUS18269</name>
</gene>
<sequence>MFTSQQLVRSKLDAIRRGDESNGPNWTSSSSSAESERDDVVVVEFPINSFRFLVEIMTQRASSRRQSWMDGTHQINADSD</sequence>
<evidence type="ECO:0000313" key="3">
    <source>
        <dbReference type="Proteomes" id="UP000271162"/>
    </source>
</evidence>
<evidence type="ECO:0000313" key="2">
    <source>
        <dbReference type="EMBL" id="VDL81990.1"/>
    </source>
</evidence>
<feature type="region of interest" description="Disordered" evidence="1">
    <location>
        <begin position="13"/>
        <end position="38"/>
    </location>
</feature>
<reference evidence="2 3" key="2">
    <citation type="submission" date="2018-11" db="EMBL/GenBank/DDBJ databases">
        <authorList>
            <consortium name="Pathogen Informatics"/>
        </authorList>
    </citation>
    <scope>NUCLEOTIDE SEQUENCE [LARGE SCALE GENOMIC DNA]</scope>
</reference>
<name>A0A0N4YM85_NIPBR</name>
<dbReference type="AlphaFoldDB" id="A0A0N4YM85"/>
<dbReference type="WBParaSite" id="NBR_0001826801-mRNA-1">
    <property type="protein sequence ID" value="NBR_0001826801-mRNA-1"/>
    <property type="gene ID" value="NBR_0001826801"/>
</dbReference>
<organism evidence="4">
    <name type="scientific">Nippostrongylus brasiliensis</name>
    <name type="common">Rat hookworm</name>
    <dbReference type="NCBI Taxonomy" id="27835"/>
    <lineage>
        <taxon>Eukaryota</taxon>
        <taxon>Metazoa</taxon>
        <taxon>Ecdysozoa</taxon>
        <taxon>Nematoda</taxon>
        <taxon>Chromadorea</taxon>
        <taxon>Rhabditida</taxon>
        <taxon>Rhabditina</taxon>
        <taxon>Rhabditomorpha</taxon>
        <taxon>Strongyloidea</taxon>
        <taxon>Heligmosomidae</taxon>
        <taxon>Nippostrongylus</taxon>
    </lineage>
</organism>
<evidence type="ECO:0000313" key="4">
    <source>
        <dbReference type="WBParaSite" id="NBR_0001826801-mRNA-1"/>
    </source>
</evidence>
<evidence type="ECO:0000256" key="1">
    <source>
        <dbReference type="SAM" id="MobiDB-lite"/>
    </source>
</evidence>
<accession>A0A0N4YM85</accession>
<proteinExistence type="predicted"/>
<dbReference type="Proteomes" id="UP000271162">
    <property type="component" value="Unassembled WGS sequence"/>
</dbReference>
<keyword evidence="3" id="KW-1185">Reference proteome</keyword>
<dbReference type="EMBL" id="UYSL01023288">
    <property type="protein sequence ID" value="VDL81990.1"/>
    <property type="molecule type" value="Genomic_DNA"/>
</dbReference>
<reference evidence="4" key="1">
    <citation type="submission" date="2017-02" db="UniProtKB">
        <authorList>
            <consortium name="WormBaseParasite"/>
        </authorList>
    </citation>
    <scope>IDENTIFICATION</scope>
</reference>